<evidence type="ECO:0000313" key="9">
    <source>
        <dbReference type="EMBL" id="KIM97823.1"/>
    </source>
</evidence>
<evidence type="ECO:0000256" key="3">
    <source>
        <dbReference type="ARBA" id="ARBA00023125"/>
    </source>
</evidence>
<protein>
    <recommendedName>
        <fullName evidence="8">MADS-box domain-containing protein</fullName>
    </recommendedName>
</protein>
<comment type="similarity">
    <text evidence="6">Belongs to the MEF2 family.</text>
</comment>
<feature type="region of interest" description="Disordered" evidence="7">
    <location>
        <begin position="77"/>
        <end position="114"/>
    </location>
</feature>
<dbReference type="GO" id="GO:0045944">
    <property type="term" value="P:positive regulation of transcription by RNA polymerase II"/>
    <property type="evidence" value="ECO:0007669"/>
    <property type="project" value="InterPro"/>
</dbReference>
<dbReference type="SUPFAM" id="SSF55455">
    <property type="entry name" value="SRF-like"/>
    <property type="match status" value="1"/>
</dbReference>
<feature type="compositionally biased region" description="Low complexity" evidence="7">
    <location>
        <begin position="464"/>
        <end position="475"/>
    </location>
</feature>
<name>A0A0C3CFS7_OIDMZ</name>
<sequence>MGRRKIEIKAIKDDRNRSVTFLKRKGGLFKKAHELSVLCSVDVAVIIFGNNKKLYEYSSSDIGEILTRYQYYGGANEHKGPADFNGKGKDDDDDDDDDGSGMSQHGGDVGQQMLPPQFQNQAAFQHIRNQTPSASPPIPNGAFHPHPQRQHTPQHDSRPSSRNAPRRPSSNLVPQQHTHAQPANGYAYMPNPPMYNPHQAGMPPHGLPPHMQGPPMQAPPHGMPPQQAPQYSNYGPPQQHPHPQQVHQIYAEDQRRTSIPTGFPQDRPQIKPEASPPQPQQQQIAQQQSEHQEEEQPQPQTLPEQRPEPVKRMSGKSRSIFTPIDESRSLLAQHWASSTSSGETPRSGTATSATSNVRSQSMDAGAASRPPNPPQSPAKKASVPISTIAEGGFQPPSRTLSGSIGGGGRPVLRVQIPAEGSDGESATGDSSPHSASHAAHAQRNGHSIEHPSVSGVVLPPPSPSASALLSAGASGPPNPFARPHPVSGPSQNSNAGSMVETPVSALPSRFMNNDFLPSPSSFYPDWNFSREGNTLPSPLNFATPVVGTGPSFLREDSGERDKTVNGVKRKTPEPENGHGEEDADRKRKRLAA</sequence>
<dbReference type="InterPro" id="IPR002100">
    <property type="entry name" value="TF_MADSbox"/>
</dbReference>
<feature type="compositionally biased region" description="Basic and acidic residues" evidence="7">
    <location>
        <begin position="553"/>
        <end position="563"/>
    </location>
</feature>
<feature type="compositionally biased region" description="Low complexity" evidence="7">
    <location>
        <begin position="160"/>
        <end position="171"/>
    </location>
</feature>
<feature type="compositionally biased region" description="Pro residues" evidence="7">
    <location>
        <begin position="216"/>
        <end position="227"/>
    </location>
</feature>
<accession>A0A0C3CFS7</accession>
<feature type="compositionally biased region" description="Basic and acidic residues" evidence="7">
    <location>
        <begin position="570"/>
        <end position="585"/>
    </location>
</feature>
<dbReference type="AlphaFoldDB" id="A0A0C3CFS7"/>
<dbReference type="GO" id="GO:0046983">
    <property type="term" value="F:protein dimerization activity"/>
    <property type="evidence" value="ECO:0007669"/>
    <property type="project" value="InterPro"/>
</dbReference>
<dbReference type="PANTHER" id="PTHR48019">
    <property type="entry name" value="SERUM RESPONSE FACTOR HOMOLOG"/>
    <property type="match status" value="1"/>
</dbReference>
<proteinExistence type="inferred from homology"/>
<evidence type="ECO:0000259" key="8">
    <source>
        <dbReference type="PROSITE" id="PS50066"/>
    </source>
</evidence>
<feature type="compositionally biased region" description="Polar residues" evidence="7">
    <location>
        <begin position="172"/>
        <end position="181"/>
    </location>
</feature>
<feature type="compositionally biased region" description="Polar residues" evidence="7">
    <location>
        <begin position="335"/>
        <end position="362"/>
    </location>
</feature>
<dbReference type="STRING" id="913774.A0A0C3CFS7"/>
<dbReference type="FunFam" id="3.40.1810.10:FF:000013">
    <property type="entry name" value="Transcription factor, MADS-box"/>
    <property type="match status" value="1"/>
</dbReference>
<dbReference type="EMBL" id="KN832881">
    <property type="protein sequence ID" value="KIM97823.1"/>
    <property type="molecule type" value="Genomic_DNA"/>
</dbReference>
<reference evidence="10" key="2">
    <citation type="submission" date="2015-01" db="EMBL/GenBank/DDBJ databases">
        <title>Evolutionary Origins and Diversification of the Mycorrhizal Mutualists.</title>
        <authorList>
            <consortium name="DOE Joint Genome Institute"/>
            <consortium name="Mycorrhizal Genomics Consortium"/>
            <person name="Kohler A."/>
            <person name="Kuo A."/>
            <person name="Nagy L.G."/>
            <person name="Floudas D."/>
            <person name="Copeland A."/>
            <person name="Barry K.W."/>
            <person name="Cichocki N."/>
            <person name="Veneault-Fourrey C."/>
            <person name="LaButti K."/>
            <person name="Lindquist E.A."/>
            <person name="Lipzen A."/>
            <person name="Lundell T."/>
            <person name="Morin E."/>
            <person name="Murat C."/>
            <person name="Riley R."/>
            <person name="Ohm R."/>
            <person name="Sun H."/>
            <person name="Tunlid A."/>
            <person name="Henrissat B."/>
            <person name="Grigoriev I.V."/>
            <person name="Hibbett D.S."/>
            <person name="Martin F."/>
        </authorList>
    </citation>
    <scope>NUCLEOTIDE SEQUENCE [LARGE SCALE GENOMIC DNA]</scope>
    <source>
        <strain evidence="10">Zn</strain>
    </source>
</reference>
<dbReference type="PROSITE" id="PS50066">
    <property type="entry name" value="MADS_BOX_2"/>
    <property type="match status" value="1"/>
</dbReference>
<feature type="domain" description="MADS-box" evidence="8">
    <location>
        <begin position="1"/>
        <end position="61"/>
    </location>
</feature>
<dbReference type="InParanoid" id="A0A0C3CFS7"/>
<dbReference type="SMART" id="SM00432">
    <property type="entry name" value="MADS"/>
    <property type="match status" value="1"/>
</dbReference>
<keyword evidence="2" id="KW-0805">Transcription regulation</keyword>
<dbReference type="GO" id="GO:0008301">
    <property type="term" value="F:DNA binding, bending"/>
    <property type="evidence" value="ECO:0007669"/>
    <property type="project" value="UniProtKB-ARBA"/>
</dbReference>
<dbReference type="PRINTS" id="PR00404">
    <property type="entry name" value="MADSDOMAIN"/>
</dbReference>
<dbReference type="GO" id="GO:0000977">
    <property type="term" value="F:RNA polymerase II transcription regulatory region sequence-specific DNA binding"/>
    <property type="evidence" value="ECO:0007669"/>
    <property type="project" value="InterPro"/>
</dbReference>
<dbReference type="GO" id="GO:0033554">
    <property type="term" value="P:cellular response to stress"/>
    <property type="evidence" value="ECO:0007669"/>
    <property type="project" value="UniProtKB-ARBA"/>
</dbReference>
<keyword evidence="5" id="KW-0539">Nucleus</keyword>
<feature type="region of interest" description="Disordered" evidence="7">
    <location>
        <begin position="538"/>
        <end position="592"/>
    </location>
</feature>
<dbReference type="HOGENOM" id="CLU_024080_1_0_1"/>
<organism evidence="9 10">
    <name type="scientific">Oidiodendron maius (strain Zn)</name>
    <dbReference type="NCBI Taxonomy" id="913774"/>
    <lineage>
        <taxon>Eukaryota</taxon>
        <taxon>Fungi</taxon>
        <taxon>Dikarya</taxon>
        <taxon>Ascomycota</taxon>
        <taxon>Pezizomycotina</taxon>
        <taxon>Leotiomycetes</taxon>
        <taxon>Leotiomycetes incertae sedis</taxon>
        <taxon>Myxotrichaceae</taxon>
        <taxon>Oidiodendron</taxon>
    </lineage>
</organism>
<dbReference type="InterPro" id="IPR033896">
    <property type="entry name" value="MEF2-like_N"/>
</dbReference>
<evidence type="ECO:0000256" key="7">
    <source>
        <dbReference type="SAM" id="MobiDB-lite"/>
    </source>
</evidence>
<feature type="region of interest" description="Disordered" evidence="7">
    <location>
        <begin position="130"/>
        <end position="501"/>
    </location>
</feature>
<dbReference type="Pfam" id="PF00319">
    <property type="entry name" value="SRF-TF"/>
    <property type="match status" value="1"/>
</dbReference>
<feature type="compositionally biased region" description="Low complexity" evidence="7">
    <location>
        <begin position="430"/>
        <end position="441"/>
    </location>
</feature>
<dbReference type="PROSITE" id="PS00350">
    <property type="entry name" value="MADS_BOX_1"/>
    <property type="match status" value="1"/>
</dbReference>
<evidence type="ECO:0000256" key="5">
    <source>
        <dbReference type="ARBA" id="ARBA00023242"/>
    </source>
</evidence>
<evidence type="ECO:0000313" key="10">
    <source>
        <dbReference type="Proteomes" id="UP000054321"/>
    </source>
</evidence>
<evidence type="ECO:0000256" key="1">
    <source>
        <dbReference type="ARBA" id="ARBA00004123"/>
    </source>
</evidence>
<dbReference type="Proteomes" id="UP000054321">
    <property type="component" value="Unassembled WGS sequence"/>
</dbReference>
<evidence type="ECO:0000256" key="4">
    <source>
        <dbReference type="ARBA" id="ARBA00023163"/>
    </source>
</evidence>
<comment type="subcellular location">
    <subcellularLocation>
        <location evidence="1">Nucleus</location>
    </subcellularLocation>
</comment>
<dbReference type="GO" id="GO:0005634">
    <property type="term" value="C:nucleus"/>
    <property type="evidence" value="ECO:0007669"/>
    <property type="project" value="UniProtKB-SubCell"/>
</dbReference>
<evidence type="ECO:0000256" key="2">
    <source>
        <dbReference type="ARBA" id="ARBA00023015"/>
    </source>
</evidence>
<dbReference type="InterPro" id="IPR036879">
    <property type="entry name" value="TF_MADSbox_sf"/>
</dbReference>
<evidence type="ECO:0000256" key="6">
    <source>
        <dbReference type="ARBA" id="ARBA00025805"/>
    </source>
</evidence>
<feature type="compositionally biased region" description="Low complexity" evidence="7">
    <location>
        <begin position="280"/>
        <end position="289"/>
    </location>
</feature>
<dbReference type="CDD" id="cd00265">
    <property type="entry name" value="MADS_MEF2_like"/>
    <property type="match status" value="1"/>
</dbReference>
<dbReference type="OrthoDB" id="1898716at2759"/>
<dbReference type="Gene3D" id="3.40.1810.10">
    <property type="entry name" value="Transcription factor, MADS-box"/>
    <property type="match status" value="1"/>
</dbReference>
<keyword evidence="3" id="KW-0238">DNA-binding</keyword>
<dbReference type="InterPro" id="IPR050142">
    <property type="entry name" value="MADS-box/MEF2_TF"/>
</dbReference>
<gene>
    <name evidence="9" type="ORF">OIDMADRAFT_105313</name>
</gene>
<feature type="compositionally biased region" description="Basic and acidic residues" evidence="7">
    <location>
        <begin position="77"/>
        <end position="90"/>
    </location>
</feature>
<keyword evidence="10" id="KW-1185">Reference proteome</keyword>
<reference evidence="9 10" key="1">
    <citation type="submission" date="2014-04" db="EMBL/GenBank/DDBJ databases">
        <authorList>
            <consortium name="DOE Joint Genome Institute"/>
            <person name="Kuo A."/>
            <person name="Martino E."/>
            <person name="Perotto S."/>
            <person name="Kohler A."/>
            <person name="Nagy L.G."/>
            <person name="Floudas D."/>
            <person name="Copeland A."/>
            <person name="Barry K.W."/>
            <person name="Cichocki N."/>
            <person name="Veneault-Fourrey C."/>
            <person name="LaButti K."/>
            <person name="Lindquist E.A."/>
            <person name="Lipzen A."/>
            <person name="Lundell T."/>
            <person name="Morin E."/>
            <person name="Murat C."/>
            <person name="Sun H."/>
            <person name="Tunlid A."/>
            <person name="Henrissat B."/>
            <person name="Grigoriev I.V."/>
            <person name="Hibbett D.S."/>
            <person name="Martin F."/>
            <person name="Nordberg H.P."/>
            <person name="Cantor M.N."/>
            <person name="Hua S.X."/>
        </authorList>
    </citation>
    <scope>NUCLEOTIDE SEQUENCE [LARGE SCALE GENOMIC DNA]</scope>
    <source>
        <strain evidence="9 10">Zn</strain>
    </source>
</reference>
<keyword evidence="4" id="KW-0804">Transcription</keyword>